<evidence type="ECO:0000313" key="11">
    <source>
        <dbReference type="Proteomes" id="UP001230188"/>
    </source>
</evidence>
<evidence type="ECO:0000256" key="5">
    <source>
        <dbReference type="ARBA" id="ARBA00023001"/>
    </source>
</evidence>
<name>A0AAD7XQF3_9STRA</name>
<gene>
    <name evidence="10" type="ORF">CTAYLR_008858</name>
</gene>
<protein>
    <recommendedName>
        <fullName evidence="3">cellulase</fullName>
        <ecNumber evidence="3">3.2.1.4</ecNumber>
    </recommendedName>
</protein>
<keyword evidence="11" id="KW-1185">Reference proteome</keyword>
<comment type="similarity">
    <text evidence="2">Belongs to the glycosyl hydrolase 45 (cellulase K) family.</text>
</comment>
<dbReference type="PANTHER" id="PTHR39730">
    <property type="entry name" value="ENDOGLUCANASE 1"/>
    <property type="match status" value="1"/>
</dbReference>
<evidence type="ECO:0000256" key="7">
    <source>
        <dbReference type="ARBA" id="ARBA00023295"/>
    </source>
</evidence>
<keyword evidence="5" id="KW-0136">Cellulose degradation</keyword>
<proteinExistence type="inferred from homology"/>
<evidence type="ECO:0000256" key="6">
    <source>
        <dbReference type="ARBA" id="ARBA00023277"/>
    </source>
</evidence>
<keyword evidence="8" id="KW-0624">Polysaccharide degradation</keyword>
<evidence type="ECO:0000256" key="8">
    <source>
        <dbReference type="ARBA" id="ARBA00023326"/>
    </source>
</evidence>
<dbReference type="GO" id="GO:0030245">
    <property type="term" value="P:cellulose catabolic process"/>
    <property type="evidence" value="ECO:0007669"/>
    <property type="project" value="UniProtKB-KW"/>
</dbReference>
<dbReference type="EC" id="3.2.1.4" evidence="3"/>
<comment type="caution">
    <text evidence="10">The sequence shown here is derived from an EMBL/GenBank/DDBJ whole genome shotgun (WGS) entry which is preliminary data.</text>
</comment>
<accession>A0AAD7XQF3</accession>
<feature type="domain" description="Glycosyl hydrolases family 45 active site" evidence="9">
    <location>
        <begin position="21"/>
        <end position="245"/>
    </location>
</feature>
<keyword evidence="7" id="KW-0326">Glycosidase</keyword>
<reference evidence="10" key="1">
    <citation type="submission" date="2023-01" db="EMBL/GenBank/DDBJ databases">
        <title>Metagenome sequencing of chrysophaentin producing Chrysophaeum taylorii.</title>
        <authorList>
            <person name="Davison J."/>
            <person name="Bewley C."/>
        </authorList>
    </citation>
    <scope>NUCLEOTIDE SEQUENCE</scope>
    <source>
        <strain evidence="10">NIES-1699</strain>
    </source>
</reference>
<dbReference type="InterPro" id="IPR000334">
    <property type="entry name" value="Glyco_hydro_45"/>
</dbReference>
<evidence type="ECO:0000259" key="9">
    <source>
        <dbReference type="Pfam" id="PF02015"/>
    </source>
</evidence>
<keyword evidence="4" id="KW-0378">Hydrolase</keyword>
<dbReference type="Pfam" id="PF02015">
    <property type="entry name" value="Glyco_hydro_45"/>
    <property type="match status" value="1"/>
</dbReference>
<dbReference type="InterPro" id="IPR036908">
    <property type="entry name" value="RlpA-like_sf"/>
</dbReference>
<dbReference type="SUPFAM" id="SSF50685">
    <property type="entry name" value="Barwin-like endoglucanases"/>
    <property type="match status" value="1"/>
</dbReference>
<dbReference type="EMBL" id="JAQMWT010000022">
    <property type="protein sequence ID" value="KAJ8613780.1"/>
    <property type="molecule type" value="Genomic_DNA"/>
</dbReference>
<evidence type="ECO:0000256" key="4">
    <source>
        <dbReference type="ARBA" id="ARBA00022801"/>
    </source>
</evidence>
<comment type="catalytic activity">
    <reaction evidence="1">
        <text>Endohydrolysis of (1-&gt;4)-beta-D-glucosidic linkages in cellulose, lichenin and cereal beta-D-glucans.</text>
        <dbReference type="EC" id="3.2.1.4"/>
    </reaction>
</comment>
<evidence type="ECO:0000256" key="1">
    <source>
        <dbReference type="ARBA" id="ARBA00000966"/>
    </source>
</evidence>
<dbReference type="PANTHER" id="PTHR39730:SF1">
    <property type="entry name" value="ENDOGLUCANASE 1"/>
    <property type="match status" value="1"/>
</dbReference>
<evidence type="ECO:0000256" key="2">
    <source>
        <dbReference type="ARBA" id="ARBA00007793"/>
    </source>
</evidence>
<dbReference type="AlphaFoldDB" id="A0AAD7XQF3"/>
<evidence type="ECO:0000256" key="3">
    <source>
        <dbReference type="ARBA" id="ARBA00012601"/>
    </source>
</evidence>
<dbReference type="Gene3D" id="2.40.40.10">
    <property type="entry name" value="RlpA-like domain"/>
    <property type="match status" value="1"/>
</dbReference>
<keyword evidence="6" id="KW-0119">Carbohydrate metabolism</keyword>
<evidence type="ECO:0000313" key="10">
    <source>
        <dbReference type="EMBL" id="KAJ8613780.1"/>
    </source>
</evidence>
<dbReference type="GO" id="GO:0008810">
    <property type="term" value="F:cellulase activity"/>
    <property type="evidence" value="ECO:0007669"/>
    <property type="project" value="UniProtKB-EC"/>
</dbReference>
<dbReference type="InterPro" id="IPR052288">
    <property type="entry name" value="GH45_Enzymes"/>
</dbReference>
<organism evidence="10 11">
    <name type="scientific">Chrysophaeum taylorii</name>
    <dbReference type="NCBI Taxonomy" id="2483200"/>
    <lineage>
        <taxon>Eukaryota</taxon>
        <taxon>Sar</taxon>
        <taxon>Stramenopiles</taxon>
        <taxon>Ochrophyta</taxon>
        <taxon>Pelagophyceae</taxon>
        <taxon>Pelagomonadales</taxon>
        <taxon>Pelagomonadaceae</taxon>
        <taxon>Chrysophaeum</taxon>
    </lineage>
</organism>
<sequence length="534" mass="57327">MWLALVLAGRALADEWITGTYTTGYWDCCKPSCAWSGKGDVDTPVRSCEAETGNVLSDPNVASVCDGGTSASCADNQPFTINDELTMGFAAAAVGGSSGLAGDENCGMCYELVWTDEEFDYGGGAHPNIVGKRHVVQVTNIGFDVTGSHSFDLQIPSAGQGLFDTGCEIQFPDYESEDFDCGNNYGGCNDISGCADLPDDLRAGCEWRFDTSVYGWKTDNGKSDNPYVRFRRVKCPSELVAISGTTPDDDDGYPEIEYVASLGNPSPAPTPRPVSSSATSNLCCFYSASGDACNDCEPGDGDTTGYCSLSEENCYSCGQTATFCSSTCADSSDWYKASEPEKGCAWVSSFTEARCVVKGDDGTFAYESCPVSCSTCRATCEGDDADFYVTDPSKDCTWVGHARTVRCKKAGTTGFAYAQCKHACGLCYYADCADDDDAWQMPGDPSRNCDWVGDFRQNRCVKTGEDGTFAYDGCRHSCKACAATLTGSCSDSTSWYKKDDPAKDCDWVGKLLPTRCVVRGEDTTWAFEGIMHLF</sequence>
<dbReference type="Proteomes" id="UP001230188">
    <property type="component" value="Unassembled WGS sequence"/>
</dbReference>